<accession>A0ABR0XBN7</accession>
<dbReference type="SUPFAM" id="SSF101936">
    <property type="entry name" value="DNA-binding pseudobarrel domain"/>
    <property type="match status" value="1"/>
</dbReference>
<dbReference type="Pfam" id="PF02362">
    <property type="entry name" value="B3"/>
    <property type="match status" value="1"/>
</dbReference>
<dbReference type="SMART" id="SM01019">
    <property type="entry name" value="B3"/>
    <property type="match status" value="1"/>
</dbReference>
<dbReference type="InterPro" id="IPR003340">
    <property type="entry name" value="B3_DNA-bd"/>
</dbReference>
<keyword evidence="2" id="KW-0805">Transcription regulation</keyword>
<proteinExistence type="predicted"/>
<sequence>MRSNRPAFFKFFFPDTSADQLEIPSAFTASIQSTLPNKVVLRDRCNNIWRVKLVKVGDNLHLADGWPKFVEENCIKGGDMLVFEYFSNGLFDTKILGPSACEKKGVTAVQKTSVEEEEESSDDNYVSDSETDDEDSEEEFPANDSARKKRKQACTREKPGRTRRVLSDIYGVEIFRSGLARQPENPYFVAKVNPKRKSEFVRIITLVILSILFLSQNYSHLQNGADFEAMPDIALNCSR</sequence>
<organism evidence="8 9">
    <name type="scientific">Rehmannia glutinosa</name>
    <name type="common">Chinese foxglove</name>
    <dbReference type="NCBI Taxonomy" id="99300"/>
    <lineage>
        <taxon>Eukaryota</taxon>
        <taxon>Viridiplantae</taxon>
        <taxon>Streptophyta</taxon>
        <taxon>Embryophyta</taxon>
        <taxon>Tracheophyta</taxon>
        <taxon>Spermatophyta</taxon>
        <taxon>Magnoliopsida</taxon>
        <taxon>eudicotyledons</taxon>
        <taxon>Gunneridae</taxon>
        <taxon>Pentapetalae</taxon>
        <taxon>asterids</taxon>
        <taxon>lamiids</taxon>
        <taxon>Lamiales</taxon>
        <taxon>Orobanchaceae</taxon>
        <taxon>Rehmannieae</taxon>
        <taxon>Rehmannia</taxon>
    </lineage>
</organism>
<evidence type="ECO:0000256" key="4">
    <source>
        <dbReference type="ARBA" id="ARBA00023163"/>
    </source>
</evidence>
<evidence type="ECO:0000259" key="7">
    <source>
        <dbReference type="PROSITE" id="PS50863"/>
    </source>
</evidence>
<evidence type="ECO:0000313" key="9">
    <source>
        <dbReference type="Proteomes" id="UP001318860"/>
    </source>
</evidence>
<dbReference type="Gene3D" id="2.40.330.10">
    <property type="entry name" value="DNA-binding pseudobarrel domain"/>
    <property type="match status" value="1"/>
</dbReference>
<evidence type="ECO:0000256" key="1">
    <source>
        <dbReference type="ARBA" id="ARBA00004123"/>
    </source>
</evidence>
<evidence type="ECO:0000256" key="2">
    <source>
        <dbReference type="ARBA" id="ARBA00023015"/>
    </source>
</evidence>
<keyword evidence="5" id="KW-0539">Nucleus</keyword>
<evidence type="ECO:0000313" key="8">
    <source>
        <dbReference type="EMBL" id="KAK6156536.1"/>
    </source>
</evidence>
<keyword evidence="9" id="KW-1185">Reference proteome</keyword>
<feature type="region of interest" description="Disordered" evidence="6">
    <location>
        <begin position="108"/>
        <end position="159"/>
    </location>
</feature>
<evidence type="ECO:0000256" key="5">
    <source>
        <dbReference type="ARBA" id="ARBA00023242"/>
    </source>
</evidence>
<feature type="compositionally biased region" description="Acidic residues" evidence="6">
    <location>
        <begin position="129"/>
        <end position="141"/>
    </location>
</feature>
<comment type="subcellular location">
    <subcellularLocation>
        <location evidence="1">Nucleus</location>
    </subcellularLocation>
</comment>
<evidence type="ECO:0000256" key="6">
    <source>
        <dbReference type="SAM" id="MobiDB-lite"/>
    </source>
</evidence>
<name>A0ABR0XBN7_REHGL</name>
<dbReference type="EMBL" id="JABTTQ020000005">
    <property type="protein sequence ID" value="KAK6156536.1"/>
    <property type="molecule type" value="Genomic_DNA"/>
</dbReference>
<dbReference type="Proteomes" id="UP001318860">
    <property type="component" value="Unassembled WGS sequence"/>
</dbReference>
<reference evidence="8 9" key="1">
    <citation type="journal article" date="2021" name="Comput. Struct. Biotechnol. J.">
        <title>De novo genome assembly of the potent medicinal plant Rehmannia glutinosa using nanopore technology.</title>
        <authorList>
            <person name="Ma L."/>
            <person name="Dong C."/>
            <person name="Song C."/>
            <person name="Wang X."/>
            <person name="Zheng X."/>
            <person name="Niu Y."/>
            <person name="Chen S."/>
            <person name="Feng W."/>
        </authorList>
    </citation>
    <scope>NUCLEOTIDE SEQUENCE [LARGE SCALE GENOMIC DNA]</scope>
    <source>
        <strain evidence="8">DH-2019</strain>
    </source>
</reference>
<gene>
    <name evidence="8" type="ORF">DH2020_010784</name>
</gene>
<keyword evidence="4" id="KW-0804">Transcription</keyword>
<feature type="domain" description="TF-B3" evidence="7">
    <location>
        <begin position="6"/>
        <end position="99"/>
    </location>
</feature>
<protein>
    <recommendedName>
        <fullName evidence="7">TF-B3 domain-containing protein</fullName>
    </recommendedName>
</protein>
<keyword evidence="3" id="KW-0238">DNA-binding</keyword>
<dbReference type="CDD" id="cd10017">
    <property type="entry name" value="B3_DNA"/>
    <property type="match status" value="1"/>
</dbReference>
<dbReference type="PANTHER" id="PTHR31920:SF135">
    <property type="entry name" value="B3 DOMAIN-CONTAINING PROTEIN OS03G0621600-RELATED"/>
    <property type="match status" value="1"/>
</dbReference>
<comment type="caution">
    <text evidence="8">The sequence shown here is derived from an EMBL/GenBank/DDBJ whole genome shotgun (WGS) entry which is preliminary data.</text>
</comment>
<dbReference type="PANTHER" id="PTHR31920">
    <property type="entry name" value="B3 DOMAIN-CONTAINING"/>
    <property type="match status" value="1"/>
</dbReference>
<dbReference type="InterPro" id="IPR015300">
    <property type="entry name" value="DNA-bd_pseudobarrel_sf"/>
</dbReference>
<dbReference type="PROSITE" id="PS50863">
    <property type="entry name" value="B3"/>
    <property type="match status" value="1"/>
</dbReference>
<evidence type="ECO:0000256" key="3">
    <source>
        <dbReference type="ARBA" id="ARBA00023125"/>
    </source>
</evidence>
<dbReference type="InterPro" id="IPR050655">
    <property type="entry name" value="Plant_B3_domain"/>
</dbReference>